<protein>
    <recommendedName>
        <fullName evidence="4">Dirigent protein</fullName>
    </recommendedName>
</protein>
<evidence type="ECO:0000256" key="5">
    <source>
        <dbReference type="SAM" id="MobiDB-lite"/>
    </source>
</evidence>
<feature type="compositionally biased region" description="Polar residues" evidence="5">
    <location>
        <begin position="195"/>
        <end position="208"/>
    </location>
</feature>
<dbReference type="GO" id="GO:0009699">
    <property type="term" value="P:phenylpropanoid biosynthetic process"/>
    <property type="evidence" value="ECO:0007669"/>
    <property type="project" value="UniProtKB-ARBA"/>
</dbReference>
<evidence type="ECO:0000313" key="6">
    <source>
        <dbReference type="EMBL" id="CAI0465796.1"/>
    </source>
</evidence>
<gene>
    <name evidence="6" type="ORF">LITE_LOCUS36756</name>
</gene>
<feature type="signal peptide" evidence="4">
    <location>
        <begin position="1"/>
        <end position="24"/>
    </location>
</feature>
<dbReference type="PANTHER" id="PTHR21495">
    <property type="entry name" value="NUCLEOPORIN-RELATED"/>
    <property type="match status" value="1"/>
</dbReference>
<dbReference type="GO" id="GO:0048046">
    <property type="term" value="C:apoplast"/>
    <property type="evidence" value="ECO:0007669"/>
    <property type="project" value="UniProtKB-SubCell"/>
</dbReference>
<comment type="function">
    <text evidence="4">Dirigent proteins impart stereoselectivity on the phenoxy radical-coupling reaction, yielding optically active lignans from two molecules of coniferyl alcohol in the biosynthesis of lignans, flavonolignans, and alkaloids and thus plays a central role in plant secondary metabolism.</text>
</comment>
<dbReference type="Pfam" id="PF03018">
    <property type="entry name" value="Dirigent"/>
    <property type="match status" value="1"/>
</dbReference>
<organism evidence="6 7">
    <name type="scientific">Linum tenue</name>
    <dbReference type="NCBI Taxonomy" id="586396"/>
    <lineage>
        <taxon>Eukaryota</taxon>
        <taxon>Viridiplantae</taxon>
        <taxon>Streptophyta</taxon>
        <taxon>Embryophyta</taxon>
        <taxon>Tracheophyta</taxon>
        <taxon>Spermatophyta</taxon>
        <taxon>Magnoliopsida</taxon>
        <taxon>eudicotyledons</taxon>
        <taxon>Gunneridae</taxon>
        <taxon>Pentapetalae</taxon>
        <taxon>rosids</taxon>
        <taxon>fabids</taxon>
        <taxon>Malpighiales</taxon>
        <taxon>Linaceae</taxon>
        <taxon>Linum</taxon>
    </lineage>
</organism>
<comment type="caution">
    <text evidence="6">The sequence shown here is derived from an EMBL/GenBank/DDBJ whole genome shotgun (WGS) entry which is preliminary data.</text>
</comment>
<name>A0AAV0P4L8_9ROSI</name>
<evidence type="ECO:0000256" key="1">
    <source>
        <dbReference type="ARBA" id="ARBA00010746"/>
    </source>
</evidence>
<evidence type="ECO:0000256" key="2">
    <source>
        <dbReference type="ARBA" id="ARBA00011738"/>
    </source>
</evidence>
<dbReference type="Gene3D" id="2.40.480.10">
    <property type="entry name" value="Allene oxide cyclase-like"/>
    <property type="match status" value="1"/>
</dbReference>
<comment type="subcellular location">
    <subcellularLocation>
        <location evidence="4">Secreted</location>
        <location evidence="4">Extracellular space</location>
        <location evidence="4">Apoplast</location>
    </subcellularLocation>
</comment>
<keyword evidence="7" id="KW-1185">Reference proteome</keyword>
<comment type="similarity">
    <text evidence="1 4">Belongs to the plant dirigent protein family.</text>
</comment>
<keyword evidence="4" id="KW-0052">Apoplast</keyword>
<proteinExistence type="inferred from homology"/>
<evidence type="ECO:0000256" key="3">
    <source>
        <dbReference type="ARBA" id="ARBA00022525"/>
    </source>
</evidence>
<comment type="subunit">
    <text evidence="2 4">Homodimer.</text>
</comment>
<dbReference type="EMBL" id="CAMGYJ010000008">
    <property type="protein sequence ID" value="CAI0465796.1"/>
    <property type="molecule type" value="Genomic_DNA"/>
</dbReference>
<feature type="chain" id="PRO_5043110851" description="Dirigent protein" evidence="4">
    <location>
        <begin position="25"/>
        <end position="237"/>
    </location>
</feature>
<evidence type="ECO:0000256" key="4">
    <source>
        <dbReference type="RuleBase" id="RU363099"/>
    </source>
</evidence>
<sequence length="237" mass="24729">MSRLGLTLLLVTISMTVSTPSAQAQKPSASWARRLDSGTGPDTITNLQFYFHDIRSGRNPTAVQVINPVASTASGPSSFFGSVTMVDDALTETADAGSKLVGRAQGIYTFSAQNESAIVMSMGLGFTDGPYAGSTLSVMGKNMFMNPTRELPVVGGTGLFRMARGYAVLKTVTLNTTNGDAVVGYNVTVYTPASSGNGQDSPVTTNALSSSSSPPTTMMARERWWMVGAAIAAAAFL</sequence>
<accession>A0AAV0P4L8</accession>
<feature type="region of interest" description="Disordered" evidence="5">
    <location>
        <begin position="195"/>
        <end position="216"/>
    </location>
</feature>
<keyword evidence="4" id="KW-0732">Signal</keyword>
<evidence type="ECO:0000313" key="7">
    <source>
        <dbReference type="Proteomes" id="UP001154282"/>
    </source>
</evidence>
<dbReference type="Proteomes" id="UP001154282">
    <property type="component" value="Unassembled WGS sequence"/>
</dbReference>
<dbReference type="InterPro" id="IPR004265">
    <property type="entry name" value="Dirigent"/>
</dbReference>
<keyword evidence="3 4" id="KW-0964">Secreted</keyword>
<dbReference type="AlphaFoldDB" id="A0AAV0P4L8"/>
<dbReference type="InterPro" id="IPR044859">
    <property type="entry name" value="Allene_oxi_cyc_Dirigent"/>
</dbReference>
<reference evidence="6" key="1">
    <citation type="submission" date="2022-08" db="EMBL/GenBank/DDBJ databases">
        <authorList>
            <person name="Gutierrez-Valencia J."/>
        </authorList>
    </citation>
    <scope>NUCLEOTIDE SEQUENCE</scope>
</reference>